<gene>
    <name evidence="8" type="ORF">C5Y93_15860</name>
</gene>
<feature type="transmembrane region" description="Helical" evidence="7">
    <location>
        <begin position="9"/>
        <end position="31"/>
    </location>
</feature>
<evidence type="ECO:0000256" key="5">
    <source>
        <dbReference type="ARBA" id="ARBA00022989"/>
    </source>
</evidence>
<feature type="transmembrane region" description="Helical" evidence="7">
    <location>
        <begin position="43"/>
        <end position="63"/>
    </location>
</feature>
<feature type="transmembrane region" description="Helical" evidence="7">
    <location>
        <begin position="172"/>
        <end position="190"/>
    </location>
</feature>
<dbReference type="PANTHER" id="PTHR23522">
    <property type="entry name" value="BLL5896 PROTEIN"/>
    <property type="match status" value="1"/>
</dbReference>
<evidence type="ECO:0000256" key="3">
    <source>
        <dbReference type="ARBA" id="ARBA00022475"/>
    </source>
</evidence>
<dbReference type="RefSeq" id="WP_105336407.1">
    <property type="nucleotide sequence ID" value="NZ_PUHZ01000016.1"/>
</dbReference>
<evidence type="ECO:0000256" key="2">
    <source>
        <dbReference type="ARBA" id="ARBA00022448"/>
    </source>
</evidence>
<dbReference type="OrthoDB" id="9783013at2"/>
<feature type="transmembrane region" description="Helical" evidence="7">
    <location>
        <begin position="283"/>
        <end position="302"/>
    </location>
</feature>
<dbReference type="AlphaFoldDB" id="A0A2S8GKN9"/>
<evidence type="ECO:0000256" key="1">
    <source>
        <dbReference type="ARBA" id="ARBA00004651"/>
    </source>
</evidence>
<feature type="transmembrane region" description="Helical" evidence="7">
    <location>
        <begin position="106"/>
        <end position="127"/>
    </location>
</feature>
<proteinExistence type="predicted"/>
<feature type="transmembrane region" description="Helical" evidence="7">
    <location>
        <begin position="221"/>
        <end position="239"/>
    </location>
</feature>
<comment type="caution">
    <text evidence="8">The sequence shown here is derived from an EMBL/GenBank/DDBJ whole genome shotgun (WGS) entry which is preliminary data.</text>
</comment>
<feature type="transmembrane region" description="Helical" evidence="7">
    <location>
        <begin position="148"/>
        <end position="166"/>
    </location>
</feature>
<organism evidence="8 9">
    <name type="scientific">Blastopirellula marina</name>
    <dbReference type="NCBI Taxonomy" id="124"/>
    <lineage>
        <taxon>Bacteria</taxon>
        <taxon>Pseudomonadati</taxon>
        <taxon>Planctomycetota</taxon>
        <taxon>Planctomycetia</taxon>
        <taxon>Pirellulales</taxon>
        <taxon>Pirellulaceae</taxon>
        <taxon>Blastopirellula</taxon>
    </lineage>
</organism>
<protein>
    <submittedName>
        <fullName evidence="8">MFS transporter</fullName>
    </submittedName>
</protein>
<feature type="transmembrane region" description="Helical" evidence="7">
    <location>
        <begin position="348"/>
        <end position="366"/>
    </location>
</feature>
<feature type="transmembrane region" description="Helical" evidence="7">
    <location>
        <begin position="259"/>
        <end position="276"/>
    </location>
</feature>
<keyword evidence="2" id="KW-0813">Transport</keyword>
<evidence type="ECO:0000313" key="8">
    <source>
        <dbReference type="EMBL" id="PQO45007.1"/>
    </source>
</evidence>
<keyword evidence="3" id="KW-1003">Cell membrane</keyword>
<evidence type="ECO:0000256" key="6">
    <source>
        <dbReference type="ARBA" id="ARBA00023136"/>
    </source>
</evidence>
<keyword evidence="5 7" id="KW-1133">Transmembrane helix</keyword>
<dbReference type="GO" id="GO:0015212">
    <property type="term" value="F:cytidine transmembrane transporter activity"/>
    <property type="evidence" value="ECO:0007669"/>
    <property type="project" value="TreeGrafter"/>
</dbReference>
<evidence type="ECO:0000256" key="4">
    <source>
        <dbReference type="ARBA" id="ARBA00022692"/>
    </source>
</evidence>
<dbReference type="Pfam" id="PF03825">
    <property type="entry name" value="Nuc_H_symport"/>
    <property type="match status" value="1"/>
</dbReference>
<evidence type="ECO:0000256" key="7">
    <source>
        <dbReference type="SAM" id="Phobius"/>
    </source>
</evidence>
<keyword evidence="4 7" id="KW-0812">Transmembrane</keyword>
<dbReference type="EMBL" id="PUHZ01000016">
    <property type="protein sequence ID" value="PQO45007.1"/>
    <property type="molecule type" value="Genomic_DNA"/>
</dbReference>
<dbReference type="InterPro" id="IPR036259">
    <property type="entry name" value="MFS_trans_sf"/>
</dbReference>
<reference evidence="8 9" key="1">
    <citation type="submission" date="2018-02" db="EMBL/GenBank/DDBJ databases">
        <title>Comparative genomes isolates from brazilian mangrove.</title>
        <authorList>
            <person name="Araujo J.E."/>
            <person name="Taketani R.G."/>
            <person name="Silva M.C.P."/>
            <person name="Loureco M.V."/>
            <person name="Andreote F.D."/>
        </authorList>
    </citation>
    <scope>NUCLEOTIDE SEQUENCE [LARGE SCALE GENOMIC DNA]</scope>
    <source>
        <strain evidence="8 9">Nap-Phe MGV</strain>
    </source>
</reference>
<sequence length="515" mass="55873">MNVSIFLRLCLMMFIQFFVWGSWYVTAYLYLGKIGFGGPEIAWTYSVGPIAAIISPFVVGIFADRFFATEKVLGSLHVAGGLFMFAAATVMNVGDPATADPATFPAPWLVNLLFFGHMLCYMPTLSLTNTLALHNMTQPETEFPPIRVFGTIGWIVAGVLVSFQAWDAAINLFYLAAIASVLMGLYCFTLPHTPPPAKGTELRIGALIGIDAWGMLKNRSFLVFIISSFLVCIPLAFYYQLAGKYVDACGIPNPAFKMSFGQMSEIIFMILMPLFFSRLGVKWMLILGMFAWVVRYGLFAGASFDGTFWMVIVGVALHGICYDFFFVTGQIYTDKAAKPAIRGQAQGLLVLFTLGLGMFVGAQIGGQVENALTAPAEKKDELLAGAAKIETGMKSLMIAESSAQQVAAQAGTLAHEVAPTTMTVKIGGDVTPFDATFSTSDTAEKLQGEIAEIGGKLNEARTERSKLLLQTLNWFWVWAIPCVFAALIMVMFGLIFKDGAAANKDEAAPAPAEIK</sequence>
<keyword evidence="6 7" id="KW-0472">Membrane</keyword>
<feature type="transmembrane region" description="Helical" evidence="7">
    <location>
        <begin position="75"/>
        <end position="94"/>
    </location>
</feature>
<dbReference type="InterPro" id="IPR004740">
    <property type="entry name" value="Nuc_H_symport"/>
</dbReference>
<accession>A0A2S8GKN9</accession>
<dbReference type="GO" id="GO:0015213">
    <property type="term" value="F:uridine transmembrane transporter activity"/>
    <property type="evidence" value="ECO:0007669"/>
    <property type="project" value="TreeGrafter"/>
</dbReference>
<name>A0A2S8GKN9_9BACT</name>
<evidence type="ECO:0000313" key="9">
    <source>
        <dbReference type="Proteomes" id="UP000237819"/>
    </source>
</evidence>
<feature type="transmembrane region" description="Helical" evidence="7">
    <location>
        <begin position="475"/>
        <end position="496"/>
    </location>
</feature>
<feature type="transmembrane region" description="Helical" evidence="7">
    <location>
        <begin position="308"/>
        <end position="327"/>
    </location>
</feature>
<dbReference type="PANTHER" id="PTHR23522:SF4">
    <property type="entry name" value="NUCLEOSIDE PERMEASE NUPG-RELATED"/>
    <property type="match status" value="1"/>
</dbReference>
<dbReference type="Gene3D" id="1.20.1250.20">
    <property type="entry name" value="MFS general substrate transporter like domains"/>
    <property type="match status" value="2"/>
</dbReference>
<dbReference type="GO" id="GO:0005886">
    <property type="term" value="C:plasma membrane"/>
    <property type="evidence" value="ECO:0007669"/>
    <property type="project" value="UniProtKB-SubCell"/>
</dbReference>
<dbReference type="SUPFAM" id="SSF103473">
    <property type="entry name" value="MFS general substrate transporter"/>
    <property type="match status" value="1"/>
</dbReference>
<comment type="subcellular location">
    <subcellularLocation>
        <location evidence="1">Cell membrane</location>
        <topology evidence="1">Multi-pass membrane protein</topology>
    </subcellularLocation>
</comment>
<dbReference type="Proteomes" id="UP000237819">
    <property type="component" value="Unassembled WGS sequence"/>
</dbReference>